<evidence type="ECO:0000256" key="1">
    <source>
        <dbReference type="SAM" id="SignalP"/>
    </source>
</evidence>
<feature type="chain" id="PRO_5041206623" evidence="1">
    <location>
        <begin position="35"/>
        <end position="97"/>
    </location>
</feature>
<accession>A0AA35L4B3</accession>
<gene>
    <name evidence="2" type="ORF">PODLI_1B036396</name>
</gene>
<feature type="non-terminal residue" evidence="2">
    <location>
        <position position="97"/>
    </location>
</feature>
<dbReference type="AlphaFoldDB" id="A0AA35L4B3"/>
<dbReference type="Proteomes" id="UP001178461">
    <property type="component" value="Chromosome 12"/>
</dbReference>
<reference evidence="2" key="1">
    <citation type="submission" date="2022-12" db="EMBL/GenBank/DDBJ databases">
        <authorList>
            <person name="Alioto T."/>
            <person name="Alioto T."/>
            <person name="Gomez Garrido J."/>
        </authorList>
    </citation>
    <scope>NUCLEOTIDE SEQUENCE</scope>
</reference>
<sequence>MLDGHRLLRWLFFSSASCALLVLLLAGAPGPSLAYFGGNAAGSDSAAGDRVALRRFAREEASPGPPLAAPGSVAFGSRCASPARKRRCASWEVKRRW</sequence>
<evidence type="ECO:0000313" key="3">
    <source>
        <dbReference type="Proteomes" id="UP001178461"/>
    </source>
</evidence>
<name>A0AA35L4B3_9SAUR</name>
<dbReference type="EMBL" id="OX395137">
    <property type="protein sequence ID" value="CAI5789199.1"/>
    <property type="molecule type" value="Genomic_DNA"/>
</dbReference>
<feature type="signal peptide" evidence="1">
    <location>
        <begin position="1"/>
        <end position="34"/>
    </location>
</feature>
<organism evidence="2 3">
    <name type="scientific">Podarcis lilfordi</name>
    <name type="common">Lilford's wall lizard</name>
    <dbReference type="NCBI Taxonomy" id="74358"/>
    <lineage>
        <taxon>Eukaryota</taxon>
        <taxon>Metazoa</taxon>
        <taxon>Chordata</taxon>
        <taxon>Craniata</taxon>
        <taxon>Vertebrata</taxon>
        <taxon>Euteleostomi</taxon>
        <taxon>Lepidosauria</taxon>
        <taxon>Squamata</taxon>
        <taxon>Bifurcata</taxon>
        <taxon>Unidentata</taxon>
        <taxon>Episquamata</taxon>
        <taxon>Laterata</taxon>
        <taxon>Lacertibaenia</taxon>
        <taxon>Lacertidae</taxon>
        <taxon>Podarcis</taxon>
    </lineage>
</organism>
<evidence type="ECO:0000313" key="2">
    <source>
        <dbReference type="EMBL" id="CAI5789199.1"/>
    </source>
</evidence>
<keyword evidence="1" id="KW-0732">Signal</keyword>
<protein>
    <submittedName>
        <fullName evidence="2">Uncharacterized protein</fullName>
    </submittedName>
</protein>
<proteinExistence type="predicted"/>
<keyword evidence="3" id="KW-1185">Reference proteome</keyword>